<feature type="compositionally biased region" description="Polar residues" evidence="1">
    <location>
        <begin position="80"/>
        <end position="94"/>
    </location>
</feature>
<evidence type="ECO:0000313" key="2">
    <source>
        <dbReference type="EMBL" id="KAK6294092.1"/>
    </source>
</evidence>
<keyword evidence="3" id="KW-1185">Reference proteome</keyword>
<dbReference type="Proteomes" id="UP001356427">
    <property type="component" value="Unassembled WGS sequence"/>
</dbReference>
<feature type="compositionally biased region" description="Basic and acidic residues" evidence="1">
    <location>
        <begin position="35"/>
        <end position="50"/>
    </location>
</feature>
<protein>
    <submittedName>
        <fullName evidence="2">Uncharacterized protein</fullName>
    </submittedName>
</protein>
<sequence>MPVKDHPILNNPDATKETNFKSLLEQLESLRVKDYSSPEHKPLMPVKDHSVQNNPDATKETNFKSLLEQLESLRVKDDSSPGNVGQLTKGYSSKNVKDPPDFVESLPLIYVPEHKPLMPVKDHSVQNNPDATKETNFKSLLKQLEFTGERRFFS</sequence>
<feature type="non-terminal residue" evidence="2">
    <location>
        <position position="154"/>
    </location>
</feature>
<gene>
    <name evidence="2" type="ORF">J4Q44_G00349220</name>
</gene>
<organism evidence="2 3">
    <name type="scientific">Coregonus suidteri</name>
    <dbReference type="NCBI Taxonomy" id="861788"/>
    <lineage>
        <taxon>Eukaryota</taxon>
        <taxon>Metazoa</taxon>
        <taxon>Chordata</taxon>
        <taxon>Craniata</taxon>
        <taxon>Vertebrata</taxon>
        <taxon>Euteleostomi</taxon>
        <taxon>Actinopterygii</taxon>
        <taxon>Neopterygii</taxon>
        <taxon>Teleostei</taxon>
        <taxon>Protacanthopterygii</taxon>
        <taxon>Salmoniformes</taxon>
        <taxon>Salmonidae</taxon>
        <taxon>Coregoninae</taxon>
        <taxon>Coregonus</taxon>
    </lineage>
</organism>
<name>A0AAN8KKC9_9TELE</name>
<evidence type="ECO:0000313" key="3">
    <source>
        <dbReference type="Proteomes" id="UP001356427"/>
    </source>
</evidence>
<feature type="region of interest" description="Disordered" evidence="1">
    <location>
        <begin position="74"/>
        <end position="98"/>
    </location>
</feature>
<evidence type="ECO:0000256" key="1">
    <source>
        <dbReference type="SAM" id="MobiDB-lite"/>
    </source>
</evidence>
<accession>A0AAN8KKC9</accession>
<dbReference type="AlphaFoldDB" id="A0AAN8KKC9"/>
<dbReference type="EMBL" id="JAGTTL010000035">
    <property type="protein sequence ID" value="KAK6294092.1"/>
    <property type="molecule type" value="Genomic_DNA"/>
</dbReference>
<comment type="caution">
    <text evidence="2">The sequence shown here is derived from an EMBL/GenBank/DDBJ whole genome shotgun (WGS) entry which is preliminary data.</text>
</comment>
<reference evidence="2 3" key="1">
    <citation type="submission" date="2021-04" db="EMBL/GenBank/DDBJ databases">
        <authorList>
            <person name="De Guttry C."/>
            <person name="Zahm M."/>
            <person name="Klopp C."/>
            <person name="Cabau C."/>
            <person name="Louis A."/>
            <person name="Berthelot C."/>
            <person name="Parey E."/>
            <person name="Roest Crollius H."/>
            <person name="Montfort J."/>
            <person name="Robinson-Rechavi M."/>
            <person name="Bucao C."/>
            <person name="Bouchez O."/>
            <person name="Gislard M."/>
            <person name="Lluch J."/>
            <person name="Milhes M."/>
            <person name="Lampietro C."/>
            <person name="Lopez Roques C."/>
            <person name="Donnadieu C."/>
            <person name="Braasch I."/>
            <person name="Desvignes T."/>
            <person name="Postlethwait J."/>
            <person name="Bobe J."/>
            <person name="Wedekind C."/>
            <person name="Guiguen Y."/>
        </authorList>
    </citation>
    <scope>NUCLEOTIDE SEQUENCE [LARGE SCALE GENOMIC DNA]</scope>
    <source>
        <strain evidence="2">Cs_M1</strain>
        <tissue evidence="2">Blood</tissue>
    </source>
</reference>
<proteinExistence type="predicted"/>
<feature type="region of interest" description="Disordered" evidence="1">
    <location>
        <begin position="35"/>
        <end position="57"/>
    </location>
</feature>